<organism evidence="2 3">
    <name type="scientific">Thiocapsa imhoffii</name>
    <dbReference type="NCBI Taxonomy" id="382777"/>
    <lineage>
        <taxon>Bacteria</taxon>
        <taxon>Pseudomonadati</taxon>
        <taxon>Pseudomonadota</taxon>
        <taxon>Gammaproteobacteria</taxon>
        <taxon>Chromatiales</taxon>
        <taxon>Chromatiaceae</taxon>
        <taxon>Thiocapsa</taxon>
    </lineage>
</organism>
<dbReference type="HAMAP" id="MF_00676">
    <property type="entry name" value="UPF0260"/>
    <property type="match status" value="1"/>
</dbReference>
<dbReference type="InterPro" id="IPR005358">
    <property type="entry name" value="Puta_zinc/iron-chelating_dom"/>
</dbReference>
<dbReference type="PANTHER" id="PTHR37421">
    <property type="entry name" value="UPF0260 PROTEIN YCGN"/>
    <property type="match status" value="1"/>
</dbReference>
<dbReference type="PIRSF" id="PIRSF006173">
    <property type="entry name" value="UCP006173"/>
    <property type="match status" value="1"/>
</dbReference>
<comment type="similarity">
    <text evidence="1">Belongs to the UPF0260 family.</text>
</comment>
<dbReference type="Proteomes" id="UP001138802">
    <property type="component" value="Unassembled WGS sequence"/>
</dbReference>
<evidence type="ECO:0000313" key="2">
    <source>
        <dbReference type="EMBL" id="MBK1644107.1"/>
    </source>
</evidence>
<dbReference type="NCBIfam" id="NF003507">
    <property type="entry name" value="PRK05170.2-5"/>
    <property type="match status" value="1"/>
</dbReference>
<dbReference type="Pfam" id="PF03692">
    <property type="entry name" value="CxxCxxCC"/>
    <property type="match status" value="1"/>
</dbReference>
<name>A0A9X0WHB9_9GAMM</name>
<dbReference type="InterPro" id="IPR008228">
    <property type="entry name" value="UCP006173"/>
</dbReference>
<dbReference type="NCBIfam" id="NF003501">
    <property type="entry name" value="PRK05170.1-5"/>
    <property type="match status" value="1"/>
</dbReference>
<sequence length="150" mass="17086">MSNQHVTKDRFWEVESLQSMTPEQWESLCDGCAKCCLEKFEDEDSGEIHYSRIACALLDLESCRCSDYTHRAERMPDCVTLTPAVLEHSRWLPETCAYRRLAEGRALPVWHPLLTGTPQSVIDAGQSLSGRALPPDPETDPLMHLIDWVR</sequence>
<reference evidence="2 3" key="1">
    <citation type="journal article" date="2020" name="Microorganisms">
        <title>Osmotic Adaptation and Compatible Solute Biosynthesis of Phototrophic Bacteria as Revealed from Genome Analyses.</title>
        <authorList>
            <person name="Imhoff J.F."/>
            <person name="Rahn T."/>
            <person name="Kunzel S."/>
            <person name="Keller A."/>
            <person name="Neulinger S.C."/>
        </authorList>
    </citation>
    <scope>NUCLEOTIDE SEQUENCE [LARGE SCALE GENOMIC DNA]</scope>
    <source>
        <strain evidence="2 3">DSM 21303</strain>
    </source>
</reference>
<proteinExistence type="inferred from homology"/>
<accession>A0A9X0WHB9</accession>
<evidence type="ECO:0000313" key="3">
    <source>
        <dbReference type="Proteomes" id="UP001138802"/>
    </source>
</evidence>
<dbReference type="EMBL" id="NRSD01000004">
    <property type="protein sequence ID" value="MBK1644107.1"/>
    <property type="molecule type" value="Genomic_DNA"/>
</dbReference>
<dbReference type="PANTHER" id="PTHR37421:SF1">
    <property type="entry name" value="UPF0260 PROTEIN YCGN"/>
    <property type="match status" value="1"/>
</dbReference>
<dbReference type="AlphaFoldDB" id="A0A9X0WHB9"/>
<comment type="caution">
    <text evidence="2">The sequence shown here is derived from an EMBL/GenBank/DDBJ whole genome shotgun (WGS) entry which is preliminary data.</text>
</comment>
<gene>
    <name evidence="2" type="ORF">CKO25_05465</name>
</gene>
<evidence type="ECO:0000256" key="1">
    <source>
        <dbReference type="HAMAP-Rule" id="MF_00676"/>
    </source>
</evidence>
<protein>
    <recommendedName>
        <fullName evidence="1">UPF0260 protein CKO25_05465</fullName>
    </recommendedName>
</protein>
<keyword evidence="3" id="KW-1185">Reference proteome</keyword>